<keyword evidence="9" id="KW-0560">Oxidoreductase</keyword>
<keyword evidence="12 20" id="KW-0472">Membrane</keyword>
<accession>A0A5C3L812</accession>
<evidence type="ECO:0000256" key="8">
    <source>
        <dbReference type="ARBA" id="ARBA00022989"/>
    </source>
</evidence>
<feature type="transmembrane region" description="Helical" evidence="20">
    <location>
        <begin position="114"/>
        <end position="134"/>
    </location>
</feature>
<proteinExistence type="inferred from homology"/>
<evidence type="ECO:0000256" key="20">
    <source>
        <dbReference type="SAM" id="Phobius"/>
    </source>
</evidence>
<feature type="transmembrane region" description="Helical" evidence="20">
    <location>
        <begin position="81"/>
        <end position="102"/>
    </location>
</feature>
<evidence type="ECO:0000256" key="5">
    <source>
        <dbReference type="ARBA" id="ARBA00022692"/>
    </source>
</evidence>
<evidence type="ECO:0000256" key="17">
    <source>
        <dbReference type="ARBA" id="ARBA00074394"/>
    </source>
</evidence>
<dbReference type="GO" id="GO:0006696">
    <property type="term" value="P:ergosterol biosynthetic process"/>
    <property type="evidence" value="ECO:0007669"/>
    <property type="project" value="TreeGrafter"/>
</dbReference>
<evidence type="ECO:0000313" key="21">
    <source>
        <dbReference type="EMBL" id="TFK28196.1"/>
    </source>
</evidence>
<evidence type="ECO:0000313" key="22">
    <source>
        <dbReference type="Proteomes" id="UP000307440"/>
    </source>
</evidence>
<evidence type="ECO:0000256" key="12">
    <source>
        <dbReference type="ARBA" id="ARBA00023136"/>
    </source>
</evidence>
<feature type="transmembrane region" description="Helical" evidence="20">
    <location>
        <begin position="376"/>
        <end position="402"/>
    </location>
</feature>
<dbReference type="PROSITE" id="PS01018">
    <property type="entry name" value="STEROL_REDUCT_2"/>
    <property type="match status" value="1"/>
</dbReference>
<evidence type="ECO:0000256" key="6">
    <source>
        <dbReference type="ARBA" id="ARBA00022857"/>
    </source>
</evidence>
<comment type="subcellular location">
    <subcellularLocation>
        <location evidence="1">Membrane</location>
        <topology evidence="1">Multi-pass membrane protein</topology>
    </subcellularLocation>
</comment>
<evidence type="ECO:0000256" key="2">
    <source>
        <dbReference type="ARBA" id="ARBA00005402"/>
    </source>
</evidence>
<feature type="transmembrane region" description="Helical" evidence="20">
    <location>
        <begin position="20"/>
        <end position="40"/>
    </location>
</feature>
<dbReference type="EMBL" id="ML210158">
    <property type="protein sequence ID" value="TFK28196.1"/>
    <property type="molecule type" value="Genomic_DNA"/>
</dbReference>
<keyword evidence="14" id="KW-0753">Steroid metabolism</keyword>
<dbReference type="InterPro" id="IPR018083">
    <property type="entry name" value="Sterol_reductase_CS"/>
</dbReference>
<evidence type="ECO:0000256" key="11">
    <source>
        <dbReference type="ARBA" id="ARBA00023098"/>
    </source>
</evidence>
<evidence type="ECO:0000256" key="3">
    <source>
        <dbReference type="ARBA" id="ARBA00012413"/>
    </source>
</evidence>
<gene>
    <name evidence="21" type="ORF">FA15DRAFT_665692</name>
</gene>
<sequence length="436" mass="49361">MSSSKATTVLNPRTTSYEFLGPPGAFLVSVGVPFVLYAIYFGCNESSGGCPPALDTIPDRVISAVTDVNWWKGLWDSEASIIYFGWYAFCLISWAILPGDWVEGTTLRTGEKKLYKINAFSTFLLALGTTSGWIIRNGPESFTFFYDKWVGFVTAALINSFVQSVYCYASSFRANRLLALGGNSGNFLYDWYIGRELNPSIGSLDLKSFNELRPGLILWILINISMVCEQAVRRGGFANVTDSMWLVLAFQTWYVADGLYNEPALFTTMDITSDGFGFMLSVGDLSWVPFIYSVQARYLAFHPVELGIPATVGIIFANALGYWIFRDSNGEKNDFRNGKNPKNLKFMQTKRGTKLLTSGWWGISQHPNYLGDLIMALAWCLPTGFNTPVTYFYPIYFAVLLIHRQRRDDEACHQKYGQDWIEYKKRVPYRIVPYIY</sequence>
<dbReference type="FunFam" id="1.20.120.1630:FF:000009">
    <property type="entry name" value="C-14 sterol reductase"/>
    <property type="match status" value="1"/>
</dbReference>
<keyword evidence="10" id="KW-0756">Sterol biosynthesis</keyword>
<evidence type="ECO:0000256" key="14">
    <source>
        <dbReference type="ARBA" id="ARBA00023221"/>
    </source>
</evidence>
<dbReference type="OrthoDB" id="10262235at2759"/>
<keyword evidence="13" id="KW-1207">Sterol metabolism</keyword>
<evidence type="ECO:0000256" key="18">
    <source>
        <dbReference type="ARBA" id="ARBA00077841"/>
    </source>
</evidence>
<dbReference type="STRING" id="230819.A0A5C3L812"/>
<dbReference type="Proteomes" id="UP000307440">
    <property type="component" value="Unassembled WGS sequence"/>
</dbReference>
<comment type="catalytic activity">
    <reaction evidence="15">
        <text>4,4-dimethyl-5alpha-cholesta-8,24-dien-3beta-ol + NADP(+) = 4,4-dimethyl-5alpha-cholesta-8,14,24-trien-3beta-ol + NADPH + H(+)</text>
        <dbReference type="Rhea" id="RHEA:18561"/>
        <dbReference type="ChEBI" id="CHEBI:15378"/>
        <dbReference type="ChEBI" id="CHEBI:17813"/>
        <dbReference type="ChEBI" id="CHEBI:18364"/>
        <dbReference type="ChEBI" id="CHEBI:57783"/>
        <dbReference type="ChEBI" id="CHEBI:58349"/>
        <dbReference type="EC" id="1.3.1.70"/>
    </reaction>
    <physiologicalReaction direction="right-to-left" evidence="15">
        <dbReference type="Rhea" id="RHEA:18563"/>
    </physiologicalReaction>
</comment>
<keyword evidence="6" id="KW-0521">NADP</keyword>
<comment type="pathway">
    <text evidence="16">Steroid biosynthesis; zymosterol biosynthesis; zymosterol from lanosterol: step 2/6.</text>
</comment>
<evidence type="ECO:0000256" key="7">
    <source>
        <dbReference type="ARBA" id="ARBA00022955"/>
    </source>
</evidence>
<keyword evidence="8 20" id="KW-1133">Transmembrane helix</keyword>
<evidence type="ECO:0000256" key="4">
    <source>
        <dbReference type="ARBA" id="ARBA00022516"/>
    </source>
</evidence>
<keyword evidence="11" id="KW-0443">Lipid metabolism</keyword>
<feature type="transmembrane region" description="Helical" evidence="20">
    <location>
        <begin position="236"/>
        <end position="256"/>
    </location>
</feature>
<dbReference type="Gene3D" id="1.20.120.1630">
    <property type="match status" value="1"/>
</dbReference>
<dbReference type="PANTHER" id="PTHR21257:SF52">
    <property type="entry name" value="DELTA(14)-STEROL REDUCTASE TM7SF2"/>
    <property type="match status" value="1"/>
</dbReference>
<dbReference type="EC" id="1.3.1.70" evidence="3"/>
<dbReference type="GO" id="GO:0005789">
    <property type="term" value="C:endoplasmic reticulum membrane"/>
    <property type="evidence" value="ECO:0007669"/>
    <property type="project" value="TreeGrafter"/>
</dbReference>
<evidence type="ECO:0000256" key="19">
    <source>
        <dbReference type="ARBA" id="ARBA00083315"/>
    </source>
</evidence>
<evidence type="ECO:0000256" key="15">
    <source>
        <dbReference type="ARBA" id="ARBA00052254"/>
    </source>
</evidence>
<keyword evidence="22" id="KW-1185">Reference proteome</keyword>
<dbReference type="PANTHER" id="PTHR21257">
    <property type="entry name" value="DELTA(14)-STEROL REDUCTASE"/>
    <property type="match status" value="1"/>
</dbReference>
<reference evidence="21 22" key="1">
    <citation type="journal article" date="2019" name="Nat. Ecol. Evol.">
        <title>Megaphylogeny resolves global patterns of mushroom evolution.</title>
        <authorList>
            <person name="Varga T."/>
            <person name="Krizsan K."/>
            <person name="Foldi C."/>
            <person name="Dima B."/>
            <person name="Sanchez-Garcia M."/>
            <person name="Sanchez-Ramirez S."/>
            <person name="Szollosi G.J."/>
            <person name="Szarkandi J.G."/>
            <person name="Papp V."/>
            <person name="Albert L."/>
            <person name="Andreopoulos W."/>
            <person name="Angelini C."/>
            <person name="Antonin V."/>
            <person name="Barry K.W."/>
            <person name="Bougher N.L."/>
            <person name="Buchanan P."/>
            <person name="Buyck B."/>
            <person name="Bense V."/>
            <person name="Catcheside P."/>
            <person name="Chovatia M."/>
            <person name="Cooper J."/>
            <person name="Damon W."/>
            <person name="Desjardin D."/>
            <person name="Finy P."/>
            <person name="Geml J."/>
            <person name="Haridas S."/>
            <person name="Hughes K."/>
            <person name="Justo A."/>
            <person name="Karasinski D."/>
            <person name="Kautmanova I."/>
            <person name="Kiss B."/>
            <person name="Kocsube S."/>
            <person name="Kotiranta H."/>
            <person name="LaButti K.M."/>
            <person name="Lechner B.E."/>
            <person name="Liimatainen K."/>
            <person name="Lipzen A."/>
            <person name="Lukacs Z."/>
            <person name="Mihaltcheva S."/>
            <person name="Morgado L.N."/>
            <person name="Niskanen T."/>
            <person name="Noordeloos M.E."/>
            <person name="Ohm R.A."/>
            <person name="Ortiz-Santana B."/>
            <person name="Ovrebo C."/>
            <person name="Racz N."/>
            <person name="Riley R."/>
            <person name="Savchenko A."/>
            <person name="Shiryaev A."/>
            <person name="Soop K."/>
            <person name="Spirin V."/>
            <person name="Szebenyi C."/>
            <person name="Tomsovsky M."/>
            <person name="Tulloss R.E."/>
            <person name="Uehling J."/>
            <person name="Grigoriev I.V."/>
            <person name="Vagvolgyi C."/>
            <person name="Papp T."/>
            <person name="Martin F.M."/>
            <person name="Miettinen O."/>
            <person name="Hibbett D.S."/>
            <person name="Nagy L.G."/>
        </authorList>
    </citation>
    <scope>NUCLEOTIDE SEQUENCE [LARGE SCALE GENOMIC DNA]</scope>
    <source>
        <strain evidence="21 22">CBS 121175</strain>
    </source>
</reference>
<dbReference type="Pfam" id="PF01222">
    <property type="entry name" value="ERG4_ERG24"/>
    <property type="match status" value="1"/>
</dbReference>
<evidence type="ECO:0000256" key="1">
    <source>
        <dbReference type="ARBA" id="ARBA00004141"/>
    </source>
</evidence>
<feature type="transmembrane region" description="Helical" evidence="20">
    <location>
        <begin position="149"/>
        <end position="169"/>
    </location>
</feature>
<evidence type="ECO:0000256" key="13">
    <source>
        <dbReference type="ARBA" id="ARBA00023166"/>
    </source>
</evidence>
<evidence type="ECO:0000256" key="10">
    <source>
        <dbReference type="ARBA" id="ARBA00023011"/>
    </source>
</evidence>
<feature type="transmembrane region" description="Helical" evidence="20">
    <location>
        <begin position="276"/>
        <end position="294"/>
    </location>
</feature>
<dbReference type="GO" id="GO:0050613">
    <property type="term" value="F:Delta14-sterol reductase activity"/>
    <property type="evidence" value="ECO:0007669"/>
    <property type="project" value="UniProtKB-EC"/>
</dbReference>
<feature type="transmembrane region" description="Helical" evidence="20">
    <location>
        <begin position="306"/>
        <end position="325"/>
    </location>
</feature>
<keyword evidence="5 20" id="KW-0812">Transmembrane</keyword>
<organism evidence="21 22">
    <name type="scientific">Coprinopsis marcescibilis</name>
    <name type="common">Agaric fungus</name>
    <name type="synonym">Psathyrella marcescibilis</name>
    <dbReference type="NCBI Taxonomy" id="230819"/>
    <lineage>
        <taxon>Eukaryota</taxon>
        <taxon>Fungi</taxon>
        <taxon>Dikarya</taxon>
        <taxon>Basidiomycota</taxon>
        <taxon>Agaricomycotina</taxon>
        <taxon>Agaricomycetes</taxon>
        <taxon>Agaricomycetidae</taxon>
        <taxon>Agaricales</taxon>
        <taxon>Agaricineae</taxon>
        <taxon>Psathyrellaceae</taxon>
        <taxon>Coprinopsis</taxon>
    </lineage>
</organism>
<dbReference type="AlphaFoldDB" id="A0A5C3L812"/>
<keyword evidence="7" id="KW-0752">Steroid biosynthesis</keyword>
<comment type="similarity">
    <text evidence="2">Belongs to the ERG4/ERG24 family.</text>
</comment>
<protein>
    <recommendedName>
        <fullName evidence="17">Delta(14)-sterol reductase ERG24</fullName>
        <ecNumber evidence="3">1.3.1.70</ecNumber>
    </recommendedName>
    <alternativeName>
        <fullName evidence="19">C-14 sterol reductase ERG24</fullName>
    </alternativeName>
    <alternativeName>
        <fullName evidence="18">Sterol C14-reductase ERG24</fullName>
    </alternativeName>
</protein>
<name>A0A5C3L812_COPMA</name>
<keyword evidence="4" id="KW-0444">Lipid biosynthesis</keyword>
<dbReference type="InterPro" id="IPR001171">
    <property type="entry name" value="ERG24_DHCR-like"/>
</dbReference>
<evidence type="ECO:0000256" key="9">
    <source>
        <dbReference type="ARBA" id="ARBA00023002"/>
    </source>
</evidence>
<evidence type="ECO:0000256" key="16">
    <source>
        <dbReference type="ARBA" id="ARBA00060638"/>
    </source>
</evidence>